<reference evidence="8" key="2">
    <citation type="journal article" date="2014" name="Nat. Commun.">
        <title>The emerging biofuel crop Camelina sativa retains a highly undifferentiated hexaploid genome structure.</title>
        <authorList>
            <person name="Kagale S."/>
            <person name="Koh C."/>
            <person name="Nixon J."/>
            <person name="Bollina V."/>
            <person name="Clarke W.E."/>
            <person name="Tuteja R."/>
            <person name="Spillane C."/>
            <person name="Robinson S.J."/>
            <person name="Links M.G."/>
            <person name="Clarke C."/>
            <person name="Higgins E.E."/>
            <person name="Huebert T."/>
            <person name="Sharpe A.G."/>
            <person name="Parkin I.A."/>
        </authorList>
    </citation>
    <scope>NUCLEOTIDE SEQUENCE [LARGE SCALE GENOMIC DNA]</scope>
    <source>
        <strain evidence="8">r\DH55</strain>
    </source>
</reference>
<feature type="region of interest" description="Disordered" evidence="5">
    <location>
        <begin position="639"/>
        <end position="805"/>
    </location>
</feature>
<dbReference type="PANTHER" id="PTHR13859">
    <property type="entry name" value="ATROPHIN-RELATED"/>
    <property type="match status" value="1"/>
</dbReference>
<dbReference type="RefSeq" id="XP_010414951.1">
    <property type="nucleotide sequence ID" value="XM_010416649.2"/>
</dbReference>
<keyword evidence="2" id="KW-0805">Transcription regulation</keyword>
<evidence type="ECO:0000313" key="11">
    <source>
        <dbReference type="RefSeq" id="XP_010414951.1"/>
    </source>
</evidence>
<dbReference type="InterPro" id="IPR057712">
    <property type="entry name" value="DUF7952"/>
</dbReference>
<accession>A0ABM0SR70</accession>
<evidence type="ECO:0000313" key="10">
    <source>
        <dbReference type="RefSeq" id="XP_010414950.1"/>
    </source>
</evidence>
<comment type="subcellular location">
    <subcellularLocation>
        <location evidence="1">Nucleus</location>
    </subcellularLocation>
</comment>
<reference evidence="8" key="1">
    <citation type="journal article" date="1997" name="Nucleic Acids Res.">
        <title>tRNAscan-SE: a program for improved detection of transfer RNA genes in genomic sequence.</title>
        <authorList>
            <person name="Lowe T.M."/>
            <person name="Eddy S.R."/>
        </authorList>
    </citation>
    <scope>NUCLEOTIDE SEQUENCE [LARGE SCALE GENOMIC DNA]</scope>
    <source>
        <strain evidence="8">r\DH55</strain>
    </source>
</reference>
<feature type="compositionally biased region" description="Basic and acidic residues" evidence="5">
    <location>
        <begin position="681"/>
        <end position="697"/>
    </location>
</feature>
<evidence type="ECO:0000313" key="9">
    <source>
        <dbReference type="RefSeq" id="XP_010414949.1"/>
    </source>
</evidence>
<evidence type="ECO:0000259" key="6">
    <source>
        <dbReference type="Pfam" id="PF24662"/>
    </source>
</evidence>
<keyword evidence="3" id="KW-0804">Transcription</keyword>
<dbReference type="Pfam" id="PF25826">
    <property type="entry name" value="DUF7952"/>
    <property type="match status" value="1"/>
</dbReference>
<proteinExistence type="predicted"/>
<dbReference type="Pfam" id="PF24662">
    <property type="entry name" value="DUF7650"/>
    <property type="match status" value="1"/>
</dbReference>
<organism evidence="8 11">
    <name type="scientific">Camelina sativa</name>
    <name type="common">False flax</name>
    <name type="synonym">Myagrum sativum</name>
    <dbReference type="NCBI Taxonomy" id="90675"/>
    <lineage>
        <taxon>Eukaryota</taxon>
        <taxon>Viridiplantae</taxon>
        <taxon>Streptophyta</taxon>
        <taxon>Embryophyta</taxon>
        <taxon>Tracheophyta</taxon>
        <taxon>Spermatophyta</taxon>
        <taxon>Magnoliopsida</taxon>
        <taxon>eudicotyledons</taxon>
        <taxon>Gunneridae</taxon>
        <taxon>Pentapetalae</taxon>
        <taxon>rosids</taxon>
        <taxon>malvids</taxon>
        <taxon>Brassicales</taxon>
        <taxon>Brassicaceae</taxon>
        <taxon>Camelineae</taxon>
        <taxon>Camelina</taxon>
    </lineage>
</organism>
<feature type="domain" description="DUF7650" evidence="6">
    <location>
        <begin position="297"/>
        <end position="377"/>
    </location>
</feature>
<evidence type="ECO:0000256" key="1">
    <source>
        <dbReference type="ARBA" id="ARBA00004123"/>
    </source>
</evidence>
<dbReference type="Proteomes" id="UP000694864">
    <property type="component" value="Chromosome 7"/>
</dbReference>
<feature type="domain" description="DUF7952" evidence="7">
    <location>
        <begin position="129"/>
        <end position="257"/>
    </location>
</feature>
<dbReference type="InterPro" id="IPR056067">
    <property type="entry name" value="DUF7650"/>
</dbReference>
<dbReference type="PANTHER" id="PTHR13859:SF31">
    <property type="entry name" value="ELM2 DOMAIN-CONTAINING PROTEIN"/>
    <property type="match status" value="1"/>
</dbReference>
<feature type="compositionally biased region" description="Basic residues" evidence="5">
    <location>
        <begin position="776"/>
        <end position="790"/>
    </location>
</feature>
<gene>
    <name evidence="9 10 11" type="primary">LOC104701024</name>
</gene>
<evidence type="ECO:0000256" key="2">
    <source>
        <dbReference type="ARBA" id="ARBA00023015"/>
    </source>
</evidence>
<protein>
    <submittedName>
        <fullName evidence="9 10">Uncharacterized protein LOC104701024</fullName>
    </submittedName>
</protein>
<evidence type="ECO:0000256" key="3">
    <source>
        <dbReference type="ARBA" id="ARBA00023163"/>
    </source>
</evidence>
<dbReference type="GeneID" id="104701024"/>
<reference evidence="9 10" key="3">
    <citation type="submission" date="2025-05" db="UniProtKB">
        <authorList>
            <consortium name="RefSeq"/>
        </authorList>
    </citation>
    <scope>IDENTIFICATION</scope>
    <source>
        <tissue evidence="9 10">Leaf</tissue>
    </source>
</reference>
<evidence type="ECO:0000256" key="5">
    <source>
        <dbReference type="SAM" id="MobiDB-lite"/>
    </source>
</evidence>
<evidence type="ECO:0000259" key="7">
    <source>
        <dbReference type="Pfam" id="PF25826"/>
    </source>
</evidence>
<keyword evidence="4" id="KW-0539">Nucleus</keyword>
<evidence type="ECO:0000256" key="4">
    <source>
        <dbReference type="ARBA" id="ARBA00023242"/>
    </source>
</evidence>
<evidence type="ECO:0000313" key="8">
    <source>
        <dbReference type="Proteomes" id="UP000694864"/>
    </source>
</evidence>
<dbReference type="Gene3D" id="1.10.10.60">
    <property type="entry name" value="Homeodomain-like"/>
    <property type="match status" value="1"/>
</dbReference>
<sequence>MMDEENNPMEDSSDVEYVCGDPKVDIRVGDDYQVEIPPMMSESQRAALLSNHLDSDSSCSFLVGLPVEVMWIDTKCRDKHGLRDDDVDMNESLKSLKRKRSRRGGSDGNLVSRQRMNLEAVPGKSSSSWEELEVDGFVLGLYTFGKDFAQVKRLLERKEIGDILSFYYGKFYKSAKYKIWSKKRRKRCIQGKKLYSDWRLQLLLSRLVPCIRDEPNKQKLVDVSKSFADGKKSLEEYISVVKELVGLRSLVEAVAIGKHKEDLTVLTTEPVNAKQWFTVSPATISGLGEYSSLTVDGIIEKLTGGSRLSKARCNDIFWDAVWPRLLHRGWHSEQPKDRGYIVFMVPGVKKFSRRKLVKRDHYFDSISDILKKVVSEPELLESETEETRTIDGISDCNQSKKEKHRYLRSPNSSSTHRKFTVVDTSRLVSGGKLCELRDPKSESLASQLKVCRGDKNSSMGRLQMKSLDIQEHAIFANEHKWERRRKLKPVDDSMRFLIVDTSVEQGGHVSDIRRWRNLPVSENPCKVSKGAIGESSHNQSCTNKDVKCEYLKGNDSVVKEETLENVQQGQSKKIKKRFALLSESINLHSVSSLVLPKRRRLSAGVRKDIKRSSESLALKPPAINQTTNCHYKLSVDSMDLKTEQSESTPAQEQEPKGLCSSKEQRALHEISPSEQQQQQDESNRLCSDKKCSSKDLEPAQQQEPPKSPSDKNSPSTDNGTTQERASLEKQEEEEHNLQTNTDIPRRQSTRKRPLTTRALEALESGFLTPKSMKTTTSKRRKRERSAKIKHSANASNKTPDEVDNGFLVNEATTSKPLDHIEDSEPSFLVNKAMMESKPVDKIEDSKQATVEFPKLPPIVLKLPFRRD</sequence>
<name>A0ABM0SR70_CAMSA</name>
<dbReference type="RefSeq" id="XP_010414949.1">
    <property type="nucleotide sequence ID" value="XM_010416647.2"/>
</dbReference>
<keyword evidence="8" id="KW-1185">Reference proteome</keyword>
<dbReference type="RefSeq" id="XP_010414950.1">
    <property type="nucleotide sequence ID" value="XM_010416648.2"/>
</dbReference>